<evidence type="ECO:0000313" key="1">
    <source>
        <dbReference type="EMBL" id="KKS92435.1"/>
    </source>
</evidence>
<name>A0A0G1D3D6_9BACT</name>
<dbReference type="EMBL" id="LCFK01000045">
    <property type="protein sequence ID" value="KKS92435.1"/>
    <property type="molecule type" value="Genomic_DNA"/>
</dbReference>
<gene>
    <name evidence="1" type="ORF">UV68_C0045G0003</name>
</gene>
<proteinExistence type="predicted"/>
<sequence>MPMEKDRGLTNELGYRNWIDSLAGEAILLGEECYEPDLVVRATGLARMAREIPYHSDQFSRVIAEAMYLEKIIANLKDREFLIYIEEVYEDKQLREYGSRDWAYEVKVSQGRYEIRMLLHVYDTVSDLKRGLKSQAEERVRNYFGDPSFETYSRETEEEYIQGQKFVMVKYFDHGNLIRSVIDHQHEIGNGPTTKGHQEIFYFDDYETAIRAWAEVKKLITSSRKR</sequence>
<dbReference type="AlphaFoldDB" id="A0A0G1D3D6"/>
<organism evidence="1 2">
    <name type="scientific">Candidatus Collierbacteria bacterium GW2011_GWC2_43_12</name>
    <dbReference type="NCBI Taxonomy" id="1618390"/>
    <lineage>
        <taxon>Bacteria</taxon>
        <taxon>Candidatus Collieribacteriota</taxon>
    </lineage>
</organism>
<protein>
    <submittedName>
        <fullName evidence="1">Uncharacterized protein</fullName>
    </submittedName>
</protein>
<dbReference type="Proteomes" id="UP000033980">
    <property type="component" value="Unassembled WGS sequence"/>
</dbReference>
<reference evidence="1 2" key="1">
    <citation type="journal article" date="2015" name="Nature">
        <title>rRNA introns, odd ribosomes, and small enigmatic genomes across a large radiation of phyla.</title>
        <authorList>
            <person name="Brown C.T."/>
            <person name="Hug L.A."/>
            <person name="Thomas B.C."/>
            <person name="Sharon I."/>
            <person name="Castelle C.J."/>
            <person name="Singh A."/>
            <person name="Wilkins M.J."/>
            <person name="Williams K.H."/>
            <person name="Banfield J.F."/>
        </authorList>
    </citation>
    <scope>NUCLEOTIDE SEQUENCE [LARGE SCALE GENOMIC DNA]</scope>
</reference>
<comment type="caution">
    <text evidence="1">The sequence shown here is derived from an EMBL/GenBank/DDBJ whole genome shotgun (WGS) entry which is preliminary data.</text>
</comment>
<accession>A0A0G1D3D6</accession>
<evidence type="ECO:0000313" key="2">
    <source>
        <dbReference type="Proteomes" id="UP000033980"/>
    </source>
</evidence>